<dbReference type="Proteomes" id="UP001189429">
    <property type="component" value="Unassembled WGS sequence"/>
</dbReference>
<accession>A0ABN9XA23</accession>
<sequence>MVLTCLFTSRTATSTPPLLWRSPGGDSLGKNSTVGAATATAVFNATIAASPSLWKISLRLPRCRMKLIKILTMKFVTFLPGTADEHGGLVLESLATSIGKLSSWWELELVQLRYHLQLLLSNDGLRPEHDSSCSHPNSL</sequence>
<name>A0ABN9XA23_9DINO</name>
<protein>
    <submittedName>
        <fullName evidence="1">Uncharacterized protein</fullName>
    </submittedName>
</protein>
<gene>
    <name evidence="1" type="ORF">PCOR1329_LOCUS74859</name>
</gene>
<dbReference type="EMBL" id="CAUYUJ010020177">
    <property type="protein sequence ID" value="CAK0896372.1"/>
    <property type="molecule type" value="Genomic_DNA"/>
</dbReference>
<evidence type="ECO:0000313" key="1">
    <source>
        <dbReference type="EMBL" id="CAK0896372.1"/>
    </source>
</evidence>
<reference evidence="1" key="1">
    <citation type="submission" date="2023-10" db="EMBL/GenBank/DDBJ databases">
        <authorList>
            <person name="Chen Y."/>
            <person name="Shah S."/>
            <person name="Dougan E. K."/>
            <person name="Thang M."/>
            <person name="Chan C."/>
        </authorList>
    </citation>
    <scope>NUCLEOTIDE SEQUENCE [LARGE SCALE GENOMIC DNA]</scope>
</reference>
<organism evidence="1 2">
    <name type="scientific">Prorocentrum cordatum</name>
    <dbReference type="NCBI Taxonomy" id="2364126"/>
    <lineage>
        <taxon>Eukaryota</taxon>
        <taxon>Sar</taxon>
        <taxon>Alveolata</taxon>
        <taxon>Dinophyceae</taxon>
        <taxon>Prorocentrales</taxon>
        <taxon>Prorocentraceae</taxon>
        <taxon>Prorocentrum</taxon>
    </lineage>
</organism>
<comment type="caution">
    <text evidence="1">The sequence shown here is derived from an EMBL/GenBank/DDBJ whole genome shotgun (WGS) entry which is preliminary data.</text>
</comment>
<keyword evidence="2" id="KW-1185">Reference proteome</keyword>
<proteinExistence type="predicted"/>
<evidence type="ECO:0000313" key="2">
    <source>
        <dbReference type="Proteomes" id="UP001189429"/>
    </source>
</evidence>